<dbReference type="PANTHER" id="PTHR30595">
    <property type="entry name" value="GLPR-RELATED TRANSCRIPTIONAL REPRESSOR"/>
    <property type="match status" value="1"/>
</dbReference>
<evidence type="ECO:0000259" key="1">
    <source>
        <dbReference type="Pfam" id="PF04326"/>
    </source>
</evidence>
<evidence type="ECO:0000313" key="3">
    <source>
        <dbReference type="Proteomes" id="UP000184287"/>
    </source>
</evidence>
<proteinExistence type="predicted"/>
<dbReference type="AlphaFoldDB" id="A0A1M5HT13"/>
<dbReference type="InterPro" id="IPR007421">
    <property type="entry name" value="Schlafen_AlbA_2_dom"/>
</dbReference>
<keyword evidence="3" id="KW-1185">Reference proteome</keyword>
<dbReference type="STRING" id="288992.SAMN04488522_104798"/>
<protein>
    <submittedName>
        <fullName evidence="2">Putative DNA-binding domain-containing protein</fullName>
    </submittedName>
</protein>
<keyword evidence="2" id="KW-0238">DNA-binding</keyword>
<dbReference type="Proteomes" id="UP000184287">
    <property type="component" value="Unassembled WGS sequence"/>
</dbReference>
<dbReference type="GO" id="GO:0003677">
    <property type="term" value="F:DNA binding"/>
    <property type="evidence" value="ECO:0007669"/>
    <property type="project" value="UniProtKB-KW"/>
</dbReference>
<evidence type="ECO:0000313" key="2">
    <source>
        <dbReference type="EMBL" id="SHG19070.1"/>
    </source>
</evidence>
<gene>
    <name evidence="2" type="ORF">SAMN04488522_104798</name>
</gene>
<name>A0A1M5HT13_9SPHI</name>
<feature type="domain" description="Schlafen AlbA-2" evidence="1">
    <location>
        <begin position="14"/>
        <end position="123"/>
    </location>
</feature>
<reference evidence="3" key="1">
    <citation type="submission" date="2016-11" db="EMBL/GenBank/DDBJ databases">
        <authorList>
            <person name="Varghese N."/>
            <person name="Submissions S."/>
        </authorList>
    </citation>
    <scope>NUCLEOTIDE SEQUENCE [LARGE SCALE GENOMIC DNA]</scope>
    <source>
        <strain evidence="3">DSM 16990</strain>
    </source>
</reference>
<accession>A0A1M5HT13</accession>
<organism evidence="2 3">
    <name type="scientific">Pedobacter caeni</name>
    <dbReference type="NCBI Taxonomy" id="288992"/>
    <lineage>
        <taxon>Bacteria</taxon>
        <taxon>Pseudomonadati</taxon>
        <taxon>Bacteroidota</taxon>
        <taxon>Sphingobacteriia</taxon>
        <taxon>Sphingobacteriales</taxon>
        <taxon>Sphingobacteriaceae</taxon>
        <taxon>Pedobacter</taxon>
    </lineage>
</organism>
<dbReference type="InterPro" id="IPR038461">
    <property type="entry name" value="Schlafen_AlbA_2_dom_sf"/>
</dbReference>
<dbReference type="Gene3D" id="3.30.950.30">
    <property type="entry name" value="Schlafen, AAA domain"/>
    <property type="match status" value="1"/>
</dbReference>
<dbReference type="EMBL" id="FQUQ01000004">
    <property type="protein sequence ID" value="SHG19070.1"/>
    <property type="molecule type" value="Genomic_DNA"/>
</dbReference>
<sequence length="189" mass="21584">MGMHRIRKILEQKEGLRLEFKLASTEFLPDNLFESICAMLNREGGDIFLGVKDDGTLSGIRPEYIDRITSDLVNLSNNPSKLDPPFILHPKVYEFEGKSILHIAVPQSSEVHKCGKNIYDRGHQGDYKVTQLSHIALLYNRKRNYYSEAIIYPALTLSDFKPELFTIARNLSGIIMPTIHGWVSVMNNY</sequence>
<dbReference type="PANTHER" id="PTHR30595:SF6">
    <property type="entry name" value="SCHLAFEN ALBA-2 DOMAIN-CONTAINING PROTEIN"/>
    <property type="match status" value="1"/>
</dbReference>
<dbReference type="Pfam" id="PF04326">
    <property type="entry name" value="SLFN_AlbA_2"/>
    <property type="match status" value="1"/>
</dbReference>